<dbReference type="GO" id="GO:0006032">
    <property type="term" value="P:chitin catabolic process"/>
    <property type="evidence" value="ECO:0007669"/>
    <property type="project" value="TreeGrafter"/>
</dbReference>
<dbReference type="GO" id="GO:0004568">
    <property type="term" value="F:chitinase activity"/>
    <property type="evidence" value="ECO:0007669"/>
    <property type="project" value="TreeGrafter"/>
</dbReference>
<reference evidence="3 4" key="1">
    <citation type="submission" date="2020-04" db="EMBL/GenBank/DDBJ databases">
        <authorList>
            <person name="Alioto T."/>
            <person name="Alioto T."/>
            <person name="Gomez Garrido J."/>
        </authorList>
    </citation>
    <scope>NUCLEOTIDE SEQUENCE [LARGE SCALE GENOMIC DNA]</scope>
</reference>
<accession>A0A8S1E1V5</accession>
<dbReference type="Proteomes" id="UP000494165">
    <property type="component" value="Unassembled WGS sequence"/>
</dbReference>
<keyword evidence="1" id="KW-0732">Signal</keyword>
<gene>
    <name evidence="3" type="ORF">CLODIP_2_CD11707</name>
</gene>
<protein>
    <recommendedName>
        <fullName evidence="2">GH18 domain-containing protein</fullName>
    </recommendedName>
</protein>
<dbReference type="InterPro" id="IPR011583">
    <property type="entry name" value="Chitinase_II/V-like_cat"/>
</dbReference>
<evidence type="ECO:0000313" key="3">
    <source>
        <dbReference type="EMBL" id="CAB3386989.1"/>
    </source>
</evidence>
<dbReference type="PANTHER" id="PTHR11177:SF317">
    <property type="entry name" value="CHITINASE 12-RELATED"/>
    <property type="match status" value="1"/>
</dbReference>
<dbReference type="EMBL" id="CADEPI010000525">
    <property type="protein sequence ID" value="CAB3386989.1"/>
    <property type="molecule type" value="Genomic_DNA"/>
</dbReference>
<dbReference type="OrthoDB" id="73875at2759"/>
<organism evidence="3 4">
    <name type="scientific">Cloeon dipterum</name>
    <dbReference type="NCBI Taxonomy" id="197152"/>
    <lineage>
        <taxon>Eukaryota</taxon>
        <taxon>Metazoa</taxon>
        <taxon>Ecdysozoa</taxon>
        <taxon>Arthropoda</taxon>
        <taxon>Hexapoda</taxon>
        <taxon>Insecta</taxon>
        <taxon>Pterygota</taxon>
        <taxon>Palaeoptera</taxon>
        <taxon>Ephemeroptera</taxon>
        <taxon>Pisciforma</taxon>
        <taxon>Baetidae</taxon>
        <taxon>Cloeon</taxon>
    </lineage>
</organism>
<name>A0A8S1E1V5_9INSE</name>
<feature type="chain" id="PRO_5035791783" description="GH18 domain-containing protein" evidence="1">
    <location>
        <begin position="17"/>
        <end position="436"/>
    </location>
</feature>
<dbReference type="GO" id="GO:0008061">
    <property type="term" value="F:chitin binding"/>
    <property type="evidence" value="ECO:0007669"/>
    <property type="project" value="InterPro"/>
</dbReference>
<dbReference type="GO" id="GO:0005576">
    <property type="term" value="C:extracellular region"/>
    <property type="evidence" value="ECO:0007669"/>
    <property type="project" value="TreeGrafter"/>
</dbReference>
<comment type="caution">
    <text evidence="3">The sequence shown here is derived from an EMBL/GenBank/DDBJ whole genome shotgun (WGS) entry which is preliminary data.</text>
</comment>
<dbReference type="Gene3D" id="3.20.20.80">
    <property type="entry name" value="Glycosidases"/>
    <property type="match status" value="1"/>
</dbReference>
<dbReference type="Pfam" id="PF00704">
    <property type="entry name" value="Glyco_hydro_18"/>
    <property type="match status" value="1"/>
</dbReference>
<dbReference type="PANTHER" id="PTHR11177">
    <property type="entry name" value="CHITINASE"/>
    <property type="match status" value="1"/>
</dbReference>
<dbReference type="InterPro" id="IPR017853">
    <property type="entry name" value="GH"/>
</dbReference>
<dbReference type="SUPFAM" id="SSF51445">
    <property type="entry name" value="(Trans)glycosidases"/>
    <property type="match status" value="1"/>
</dbReference>
<evidence type="ECO:0000313" key="4">
    <source>
        <dbReference type="Proteomes" id="UP000494165"/>
    </source>
</evidence>
<proteinExistence type="predicted"/>
<evidence type="ECO:0000256" key="1">
    <source>
        <dbReference type="SAM" id="SignalP"/>
    </source>
</evidence>
<dbReference type="InterPro" id="IPR050314">
    <property type="entry name" value="Glycosyl_Hydrlase_18"/>
</dbReference>
<evidence type="ECO:0000259" key="2">
    <source>
        <dbReference type="PROSITE" id="PS51910"/>
    </source>
</evidence>
<feature type="signal peptide" evidence="1">
    <location>
        <begin position="1"/>
        <end position="16"/>
    </location>
</feature>
<dbReference type="GO" id="GO:0005975">
    <property type="term" value="P:carbohydrate metabolic process"/>
    <property type="evidence" value="ECO:0007669"/>
    <property type="project" value="InterPro"/>
</dbReference>
<dbReference type="PROSITE" id="PS51910">
    <property type="entry name" value="GH18_2"/>
    <property type="match status" value="1"/>
</dbReference>
<dbReference type="CDD" id="cd00598">
    <property type="entry name" value="GH18_chitinase-like"/>
    <property type="match status" value="1"/>
</dbReference>
<dbReference type="AlphaFoldDB" id="A0A8S1E1V5"/>
<dbReference type="SMART" id="SM00636">
    <property type="entry name" value="Glyco_18"/>
    <property type="match status" value="1"/>
</dbReference>
<dbReference type="InterPro" id="IPR001223">
    <property type="entry name" value="Glyco_hydro18_cat"/>
</dbReference>
<sequence>MTIFIFFIAIPLQVLSSCPPAREQMKVSKGFFDRILAGCIADCLGLDGGKAACTFNYSTGGFLNEVCPVNQSFAQTFEVSNQKIMFCNASNENINTASKYKLCTHAAFGPWFRFNSAKTDFEPMQNVIGQQIKWKETAQQRGVKAILTLGSTTPEGGLNPGNWSILAANPDSRKMLTRQLVKLMDENKFDGISVNWQYSGCPNKICAAGNKKDKENLVLLMKSLYAAVKERGKLLFLLLPHWDVSLSTGYDLVNLWSQVDYFFLETFHLNDEMNSYLDYTASSLRVKYFMLFVQQYIKGPQQMRKVLAGFTSDVVLYKLTKPALVPKLKDSSVDISSQLHFKKVCRSVRGENFTLLLDDTNGNFAHNTTHVYVYEDYNSLKIKVQFVKSTGMAGMYYDGIVVDDVSNDCGCGPMPILRIASELLHGGGCDVKQCLN</sequence>
<keyword evidence="4" id="KW-1185">Reference proteome</keyword>
<feature type="domain" description="GH18" evidence="2">
    <location>
        <begin position="49"/>
        <end position="427"/>
    </location>
</feature>